<keyword evidence="9" id="KW-0472">Membrane</keyword>
<keyword evidence="7 11" id="KW-0067">ATP-binding</keyword>
<dbReference type="PANTHER" id="PTHR43790:SF3">
    <property type="entry name" value="D-ALLOSE IMPORT ATP-BINDING PROTEIN ALSA-RELATED"/>
    <property type="match status" value="1"/>
</dbReference>
<organism evidence="11 12">
    <name type="scientific">Schaalia georgiae</name>
    <dbReference type="NCBI Taxonomy" id="52768"/>
    <lineage>
        <taxon>Bacteria</taxon>
        <taxon>Bacillati</taxon>
        <taxon>Actinomycetota</taxon>
        <taxon>Actinomycetes</taxon>
        <taxon>Actinomycetales</taxon>
        <taxon>Actinomycetaceae</taxon>
        <taxon>Schaalia</taxon>
    </lineage>
</organism>
<reference evidence="11" key="1">
    <citation type="submission" date="2020-04" db="EMBL/GenBank/DDBJ databases">
        <title>Deep metagenomics examines the oral microbiome during advanced dental caries in children, revealing novel taxa and co-occurrences with host molecules.</title>
        <authorList>
            <person name="Baker J.L."/>
            <person name="Morton J.T."/>
            <person name="Dinis M."/>
            <person name="Alvarez R."/>
            <person name="Tran N.C."/>
            <person name="Knight R."/>
            <person name="Edlund A."/>
        </authorList>
    </citation>
    <scope>NUCLEOTIDE SEQUENCE</scope>
    <source>
        <strain evidence="11">JCVI_32_bin.64</strain>
    </source>
</reference>
<evidence type="ECO:0000256" key="8">
    <source>
        <dbReference type="ARBA" id="ARBA00022967"/>
    </source>
</evidence>
<dbReference type="InterPro" id="IPR003593">
    <property type="entry name" value="AAA+_ATPase"/>
</dbReference>
<keyword evidence="6" id="KW-0547">Nucleotide-binding</keyword>
<evidence type="ECO:0000256" key="1">
    <source>
        <dbReference type="ARBA" id="ARBA00004202"/>
    </source>
</evidence>
<keyword evidence="4" id="KW-0762">Sugar transport</keyword>
<dbReference type="InterPro" id="IPR027417">
    <property type="entry name" value="P-loop_NTPase"/>
</dbReference>
<evidence type="ECO:0000313" key="11">
    <source>
        <dbReference type="EMBL" id="MBF0940314.1"/>
    </source>
</evidence>
<evidence type="ECO:0000259" key="10">
    <source>
        <dbReference type="PROSITE" id="PS50893"/>
    </source>
</evidence>
<dbReference type="InterPro" id="IPR003439">
    <property type="entry name" value="ABC_transporter-like_ATP-bd"/>
</dbReference>
<dbReference type="AlphaFoldDB" id="A0A929MZY8"/>
<dbReference type="GO" id="GO:0005886">
    <property type="term" value="C:plasma membrane"/>
    <property type="evidence" value="ECO:0007669"/>
    <property type="project" value="UniProtKB-SubCell"/>
</dbReference>
<dbReference type="Pfam" id="PF00005">
    <property type="entry name" value="ABC_tran"/>
    <property type="match status" value="2"/>
</dbReference>
<evidence type="ECO:0000256" key="7">
    <source>
        <dbReference type="ARBA" id="ARBA00022840"/>
    </source>
</evidence>
<dbReference type="SUPFAM" id="SSF52540">
    <property type="entry name" value="P-loop containing nucleoside triphosphate hydrolases"/>
    <property type="match status" value="2"/>
</dbReference>
<feature type="non-terminal residue" evidence="11">
    <location>
        <position position="357"/>
    </location>
</feature>
<dbReference type="EMBL" id="JABZFZ010000270">
    <property type="protein sequence ID" value="MBF0940314.1"/>
    <property type="molecule type" value="Genomic_DNA"/>
</dbReference>
<comment type="caution">
    <text evidence="11">The sequence shown here is derived from an EMBL/GenBank/DDBJ whole genome shotgun (WGS) entry which is preliminary data.</text>
</comment>
<feature type="domain" description="ABC transporter" evidence="10">
    <location>
        <begin position="5"/>
        <end position="242"/>
    </location>
</feature>
<dbReference type="InterPro" id="IPR050107">
    <property type="entry name" value="ABC_carbohydrate_import_ATPase"/>
</dbReference>
<keyword evidence="8" id="KW-1278">Translocase</keyword>
<dbReference type="SMART" id="SM00382">
    <property type="entry name" value="AAA"/>
    <property type="match status" value="1"/>
</dbReference>
<evidence type="ECO:0000256" key="5">
    <source>
        <dbReference type="ARBA" id="ARBA00022737"/>
    </source>
</evidence>
<name>A0A929MZY8_9ACTO</name>
<evidence type="ECO:0000313" key="12">
    <source>
        <dbReference type="Proteomes" id="UP000718630"/>
    </source>
</evidence>
<evidence type="ECO:0000256" key="2">
    <source>
        <dbReference type="ARBA" id="ARBA00022448"/>
    </source>
</evidence>
<dbReference type="GO" id="GO:0005524">
    <property type="term" value="F:ATP binding"/>
    <property type="evidence" value="ECO:0007669"/>
    <property type="project" value="UniProtKB-KW"/>
</dbReference>
<dbReference type="GO" id="GO:0016887">
    <property type="term" value="F:ATP hydrolysis activity"/>
    <property type="evidence" value="ECO:0007669"/>
    <property type="project" value="InterPro"/>
</dbReference>
<dbReference type="PROSITE" id="PS50893">
    <property type="entry name" value="ABC_TRANSPORTER_2"/>
    <property type="match status" value="1"/>
</dbReference>
<accession>A0A929MZY8</accession>
<dbReference type="Gene3D" id="3.40.50.300">
    <property type="entry name" value="P-loop containing nucleotide triphosphate hydrolases"/>
    <property type="match status" value="2"/>
</dbReference>
<keyword evidence="2" id="KW-0813">Transport</keyword>
<dbReference type="Proteomes" id="UP000718630">
    <property type="component" value="Unassembled WGS sequence"/>
</dbReference>
<evidence type="ECO:0000256" key="4">
    <source>
        <dbReference type="ARBA" id="ARBA00022597"/>
    </source>
</evidence>
<gene>
    <name evidence="11" type="ORF">HXK03_05500</name>
</gene>
<comment type="subcellular location">
    <subcellularLocation>
        <location evidence="1">Cell membrane</location>
        <topology evidence="1">Peripheral membrane protein</topology>
    </subcellularLocation>
</comment>
<evidence type="ECO:0000256" key="3">
    <source>
        <dbReference type="ARBA" id="ARBA00022475"/>
    </source>
</evidence>
<proteinExistence type="predicted"/>
<sequence>MTNLLELKGISKTFPGVKALSDVDLDLRPGEVLGLCGENGAGKSTLMKVLTGIHKSDPGGEIWLQGEQVDIQSPEHARDLGLSIIHQELNIVPDLTVAQNLYLGRQESSKWMYVDDRKLVRDARELFERLNMDIDPTARCRDLPVARLQMVEIARALSFDSKILVMDEPTAPLTTSETEALFSLVRDFITPETGLIFITHRMPELTELTDRISVLRDGKYIGTVETATTPMSEVVKMMVGREVPADARPTTKPISDELVLEVEHLSTAKVVHDVSFEVKKGEIFGFAGLVGAGRTEVARALFGADPHTEGVVRVHGEEVAIKSATDAVAHGIGYLSEDRKQYGLLLDKDISFNTSLA</sequence>
<keyword evidence="5" id="KW-0677">Repeat</keyword>
<dbReference type="FunFam" id="3.40.50.300:FF:000127">
    <property type="entry name" value="Ribose import ATP-binding protein RbsA"/>
    <property type="match status" value="1"/>
</dbReference>
<evidence type="ECO:0000256" key="6">
    <source>
        <dbReference type="ARBA" id="ARBA00022741"/>
    </source>
</evidence>
<evidence type="ECO:0000256" key="9">
    <source>
        <dbReference type="ARBA" id="ARBA00023136"/>
    </source>
</evidence>
<dbReference type="PANTHER" id="PTHR43790">
    <property type="entry name" value="CARBOHYDRATE TRANSPORT ATP-BINDING PROTEIN MG119-RELATED"/>
    <property type="match status" value="1"/>
</dbReference>
<keyword evidence="3" id="KW-1003">Cell membrane</keyword>
<dbReference type="CDD" id="cd03216">
    <property type="entry name" value="ABC_Carb_Monos_I"/>
    <property type="match status" value="1"/>
</dbReference>
<protein>
    <submittedName>
        <fullName evidence="11">Sugar ABC transporter ATP-binding protein</fullName>
    </submittedName>
</protein>